<feature type="active site" evidence="12">
    <location>
        <position position="269"/>
    </location>
</feature>
<proteinExistence type="inferred from homology"/>
<feature type="active site" description="Nucleophile" evidence="12">
    <location>
        <position position="115"/>
    </location>
</feature>
<comment type="catalytic activity">
    <reaction evidence="1 11 13">
        <text>Release of N-terminal proline from a peptide.</text>
        <dbReference type="EC" id="3.4.11.5"/>
    </reaction>
</comment>
<dbReference type="InterPro" id="IPR029058">
    <property type="entry name" value="AB_hydrolase_fold"/>
</dbReference>
<dbReference type="GO" id="GO:0004177">
    <property type="term" value="F:aminopeptidase activity"/>
    <property type="evidence" value="ECO:0007669"/>
    <property type="project" value="UniProtKB-UniRule"/>
</dbReference>
<dbReference type="SUPFAM" id="SSF53474">
    <property type="entry name" value="alpha/beta-Hydrolases"/>
    <property type="match status" value="1"/>
</dbReference>
<evidence type="ECO:0000256" key="8">
    <source>
        <dbReference type="ARBA" id="ARBA00022670"/>
    </source>
</evidence>
<dbReference type="OrthoDB" id="9796770at2"/>
<evidence type="ECO:0000256" key="11">
    <source>
        <dbReference type="PIRNR" id="PIRNR006431"/>
    </source>
</evidence>
<dbReference type="PRINTS" id="PR00793">
    <property type="entry name" value="PROAMNOPTASE"/>
</dbReference>
<keyword evidence="6 11" id="KW-0031">Aminopeptidase</keyword>
<dbReference type="InterPro" id="IPR002410">
    <property type="entry name" value="Peptidase_S33"/>
</dbReference>
<evidence type="ECO:0000256" key="13">
    <source>
        <dbReference type="RuleBase" id="RU003421"/>
    </source>
</evidence>
<evidence type="ECO:0000256" key="3">
    <source>
        <dbReference type="ARBA" id="ARBA00010088"/>
    </source>
</evidence>
<accession>A0A420WBC0</accession>
<evidence type="ECO:0000256" key="10">
    <source>
        <dbReference type="ARBA" id="ARBA00029605"/>
    </source>
</evidence>
<sequence>MPTDAALPLYPEIEPYETGMLPVGSGHTLYWEQSGNPEGVPVVFLHGGPGSGASPTHRRFFDPEAYRIVVFDQRGAGRSTPLGSLTDNTTAHLIADLEVLRRHLGIARWLVFGGSWGSTLALAYGVAHPASCLGFVLRGIFLGRRAEIDWFLNGIRTVFPENWRKFAEFLPAEERGNLLAGYYRRLVDPDPAVHMPAARSWSTYEGSCSTLLPNPSLVGSFAEERHALGMARIEAHYFRHDCFIDGEVLLRRVELIRQLPAVIVQGRYDMVCPVVTADALAQVWPEAEYRIVPDAGHSAMEPGIAAALVEATRGMQEKLPVKDE</sequence>
<evidence type="ECO:0000256" key="1">
    <source>
        <dbReference type="ARBA" id="ARBA00001585"/>
    </source>
</evidence>
<dbReference type="InterPro" id="IPR005944">
    <property type="entry name" value="Pro_iminopeptidase"/>
</dbReference>
<evidence type="ECO:0000256" key="2">
    <source>
        <dbReference type="ARBA" id="ARBA00004496"/>
    </source>
</evidence>
<evidence type="ECO:0000256" key="6">
    <source>
        <dbReference type="ARBA" id="ARBA00022438"/>
    </source>
</evidence>
<feature type="active site" description="Proton donor" evidence="12">
    <location>
        <position position="297"/>
    </location>
</feature>
<dbReference type="PANTHER" id="PTHR43722:SF1">
    <property type="entry name" value="PROLINE IMINOPEPTIDASE"/>
    <property type="match status" value="1"/>
</dbReference>
<dbReference type="PIRSF" id="PIRSF006431">
    <property type="entry name" value="Pept_S33"/>
    <property type="match status" value="1"/>
</dbReference>
<dbReference type="EMBL" id="RBIG01000003">
    <property type="protein sequence ID" value="RKQ68265.1"/>
    <property type="molecule type" value="Genomic_DNA"/>
</dbReference>
<gene>
    <name evidence="15" type="ORF">BCL74_2742</name>
</gene>
<dbReference type="GO" id="GO:0006508">
    <property type="term" value="P:proteolysis"/>
    <property type="evidence" value="ECO:0007669"/>
    <property type="project" value="UniProtKB-KW"/>
</dbReference>
<dbReference type="Proteomes" id="UP000277424">
    <property type="component" value="Unassembled WGS sequence"/>
</dbReference>
<dbReference type="RefSeq" id="WP_121220838.1">
    <property type="nucleotide sequence ID" value="NZ_RBIG01000003.1"/>
</dbReference>
<evidence type="ECO:0000256" key="12">
    <source>
        <dbReference type="PIRSR" id="PIRSR006431-1"/>
    </source>
</evidence>
<dbReference type="PANTHER" id="PTHR43722">
    <property type="entry name" value="PROLINE IMINOPEPTIDASE"/>
    <property type="match status" value="1"/>
</dbReference>
<comment type="caution">
    <text evidence="15">The sequence shown here is derived from an EMBL/GenBank/DDBJ whole genome shotgun (WGS) entry which is preliminary data.</text>
</comment>
<evidence type="ECO:0000259" key="14">
    <source>
        <dbReference type="Pfam" id="PF00561"/>
    </source>
</evidence>
<evidence type="ECO:0000313" key="16">
    <source>
        <dbReference type="Proteomes" id="UP000277424"/>
    </source>
</evidence>
<dbReference type="NCBIfam" id="TIGR01249">
    <property type="entry name" value="pro_imino_pep_1"/>
    <property type="match status" value="1"/>
</dbReference>
<evidence type="ECO:0000256" key="9">
    <source>
        <dbReference type="ARBA" id="ARBA00022801"/>
    </source>
</evidence>
<reference evidence="15 16" key="1">
    <citation type="submission" date="2018-10" db="EMBL/GenBank/DDBJ databases">
        <title>Comparative analysis of microorganisms from saline springs in Andes Mountain Range, Colombia.</title>
        <authorList>
            <person name="Rubin E."/>
        </authorList>
    </citation>
    <scope>NUCLEOTIDE SEQUENCE [LARGE SCALE GENOMIC DNA]</scope>
    <source>
        <strain evidence="15 16">USBA 36</strain>
    </source>
</reference>
<keyword evidence="8 11" id="KW-0645">Protease</keyword>
<name>A0A420WBC0_9PROT</name>
<evidence type="ECO:0000313" key="15">
    <source>
        <dbReference type="EMBL" id="RKQ68265.1"/>
    </source>
</evidence>
<evidence type="ECO:0000256" key="4">
    <source>
        <dbReference type="ARBA" id="ARBA00012568"/>
    </source>
</evidence>
<dbReference type="EC" id="3.4.11.5" evidence="4 11"/>
<dbReference type="Pfam" id="PF00561">
    <property type="entry name" value="Abhydrolase_1"/>
    <property type="match status" value="1"/>
</dbReference>
<dbReference type="AlphaFoldDB" id="A0A420WBC0"/>
<organism evidence="15 16">
    <name type="scientific">Oceanibaculum indicum</name>
    <dbReference type="NCBI Taxonomy" id="526216"/>
    <lineage>
        <taxon>Bacteria</taxon>
        <taxon>Pseudomonadati</taxon>
        <taxon>Pseudomonadota</taxon>
        <taxon>Alphaproteobacteria</taxon>
        <taxon>Rhodospirillales</taxon>
        <taxon>Oceanibaculaceae</taxon>
        <taxon>Oceanibaculum</taxon>
    </lineage>
</organism>
<comment type="subcellular location">
    <subcellularLocation>
        <location evidence="2 11">Cytoplasm</location>
    </subcellularLocation>
</comment>
<protein>
    <recommendedName>
        <fullName evidence="5 11">Proline iminopeptidase</fullName>
        <shortName evidence="11">PIP</shortName>
        <ecNumber evidence="4 11">3.4.11.5</ecNumber>
    </recommendedName>
    <alternativeName>
        <fullName evidence="10 11">Prolyl aminopeptidase</fullName>
    </alternativeName>
</protein>
<comment type="similarity">
    <text evidence="3 11 13">Belongs to the peptidase S33 family.</text>
</comment>
<keyword evidence="7 11" id="KW-0963">Cytoplasm</keyword>
<dbReference type="GO" id="GO:0005737">
    <property type="term" value="C:cytoplasm"/>
    <property type="evidence" value="ECO:0007669"/>
    <property type="project" value="UniProtKB-SubCell"/>
</dbReference>
<evidence type="ECO:0000256" key="7">
    <source>
        <dbReference type="ARBA" id="ARBA00022490"/>
    </source>
</evidence>
<keyword evidence="9 11" id="KW-0378">Hydrolase</keyword>
<dbReference type="Gene3D" id="3.40.50.1820">
    <property type="entry name" value="alpha/beta hydrolase"/>
    <property type="match status" value="1"/>
</dbReference>
<evidence type="ECO:0000256" key="5">
    <source>
        <dbReference type="ARBA" id="ARBA00021843"/>
    </source>
</evidence>
<feature type="domain" description="AB hydrolase-1" evidence="14">
    <location>
        <begin position="41"/>
        <end position="301"/>
    </location>
</feature>
<dbReference type="InterPro" id="IPR000073">
    <property type="entry name" value="AB_hydrolase_1"/>
</dbReference>